<dbReference type="InterPro" id="IPR024602">
    <property type="entry name" value="COG_su2_N"/>
</dbReference>
<keyword evidence="4" id="KW-0813">Transport</keyword>
<name>A0ABP0XCG0_9BRYO</name>
<feature type="domain" description="COG complex component COG2 C-terminal" evidence="11">
    <location>
        <begin position="423"/>
        <end position="734"/>
    </location>
</feature>
<evidence type="ECO:0000313" key="12">
    <source>
        <dbReference type="EMBL" id="CAK9276789.1"/>
    </source>
</evidence>
<accession>A0ABP0XCG0</accession>
<evidence type="ECO:0000256" key="7">
    <source>
        <dbReference type="ARBA" id="ARBA00023136"/>
    </source>
</evidence>
<evidence type="ECO:0000259" key="10">
    <source>
        <dbReference type="Pfam" id="PF06148"/>
    </source>
</evidence>
<evidence type="ECO:0000256" key="3">
    <source>
        <dbReference type="ARBA" id="ARBA00020977"/>
    </source>
</evidence>
<dbReference type="Pfam" id="PF06148">
    <property type="entry name" value="COG2_N"/>
    <property type="match status" value="1"/>
</dbReference>
<evidence type="ECO:0000256" key="5">
    <source>
        <dbReference type="ARBA" id="ARBA00022927"/>
    </source>
</evidence>
<keyword evidence="13" id="KW-1185">Reference proteome</keyword>
<keyword evidence="7" id="KW-0472">Membrane</keyword>
<evidence type="ECO:0000313" key="13">
    <source>
        <dbReference type="Proteomes" id="UP001497444"/>
    </source>
</evidence>
<evidence type="ECO:0000256" key="8">
    <source>
        <dbReference type="ARBA" id="ARBA00031344"/>
    </source>
</evidence>
<feature type="region of interest" description="Disordered" evidence="9">
    <location>
        <begin position="698"/>
        <end position="718"/>
    </location>
</feature>
<evidence type="ECO:0000256" key="9">
    <source>
        <dbReference type="SAM" id="MobiDB-lite"/>
    </source>
</evidence>
<feature type="domain" description="Conserved oligomeric Golgi complex subunit 2 N-terminal" evidence="10">
    <location>
        <begin position="33"/>
        <end position="107"/>
    </location>
</feature>
<evidence type="ECO:0000256" key="2">
    <source>
        <dbReference type="ARBA" id="ARBA00007603"/>
    </source>
</evidence>
<evidence type="ECO:0000256" key="4">
    <source>
        <dbReference type="ARBA" id="ARBA00022448"/>
    </source>
</evidence>
<keyword evidence="6" id="KW-0333">Golgi apparatus</keyword>
<evidence type="ECO:0000256" key="6">
    <source>
        <dbReference type="ARBA" id="ARBA00023034"/>
    </source>
</evidence>
<evidence type="ECO:0000259" key="11">
    <source>
        <dbReference type="Pfam" id="PF12022"/>
    </source>
</evidence>
<dbReference type="EMBL" id="OZ020103">
    <property type="protein sequence ID" value="CAK9276789.1"/>
    <property type="molecule type" value="Genomic_DNA"/>
</dbReference>
<protein>
    <recommendedName>
        <fullName evidence="3">Conserved oligomeric Golgi complex subunit 2</fullName>
    </recommendedName>
    <alternativeName>
        <fullName evidence="8">Component of oligomeric Golgi complex 2</fullName>
    </alternativeName>
</protein>
<dbReference type="Proteomes" id="UP001497444">
    <property type="component" value="Chromosome 8"/>
</dbReference>
<dbReference type="Pfam" id="PF12022">
    <property type="entry name" value="COG2_C"/>
    <property type="match status" value="1"/>
</dbReference>
<gene>
    <name evidence="12" type="ORF">CSSPJE1EN1_LOCUS22267</name>
</gene>
<evidence type="ECO:0000256" key="1">
    <source>
        <dbReference type="ARBA" id="ARBA00004395"/>
    </source>
</evidence>
<comment type="similarity">
    <text evidence="2">Belongs to the COG2 family.</text>
</comment>
<dbReference type="InterPro" id="IPR024603">
    <property type="entry name" value="COG_complex_COG2_C"/>
</dbReference>
<dbReference type="InterPro" id="IPR009316">
    <property type="entry name" value="COG2"/>
</dbReference>
<comment type="subcellular location">
    <subcellularLocation>
        <location evidence="1">Golgi apparatus membrane</location>
        <topology evidence="1">Peripheral membrane protein</topology>
    </subcellularLocation>
</comment>
<sequence length="772" mass="84921">MSPTEVASAALPGANRHKSVSALFGDDADSEPLWFKKDTFAKADFDSEAYIRDLRRFVAFDTLRTELRGHLGALKNELVELINRDYTDFVNLSTKLVDVDGAVLRMRMPLNELRARLVTVRESVHTSLAALQDGLKRRADASASREVLELLLDTSHVVSKVKKLLVELQSFPEDGAQVPAQGDSEGKVTRAYSNGNIAGDAAEHGASLEDARSRLLERIASEMNRLKFYVAQAQDLPFIQNMQPRIGNADVSLDASLRRCFEGGLERRDDTVIYHCLRAYAAIDNTAGAEEVFRSAIVAPFVQRSVPPSPARDTVGASADKLAEVFDEIEVHIQTECQFLLDKAVAANSGLHVFDFLSNSILKEVHSAIQKGKSGAFSPGKPAEFLANYKSSLKFLRFLEGYCQSPAAVAAFRSQTAYTDFMRQWNLGVYFTLRFQEIAQSLDTALSAPTPSPIHVGSSRAADGSLGLALQSSVTLWDCLQRCWKEGVYIEAVSDKFLRLTLQLLSRYTTWLSTGLAARKAGNATSHPGGEWALAAAPEDFVLVRHDVELLVGMVKGSYMDHVLPLLSGNNSEEVCEVVRQSLLQGAEALLAIVPALSDVLTEALTEKCVEVLRQVKGIIATYRMTNRPLPSRHSPYVTSVLQPLKTFVEDERFAHLTKEIRAELILSVSEKITVTYDVLARDMVSVARTTESSLQRLRRGARQRGAGAGTETNDNNISDNLSDKICAQLFLDVQEYGRRLAALGIAAADMTAYTSLWQCVAPPDRQNVVEF</sequence>
<organism evidence="12 13">
    <name type="scientific">Sphagnum jensenii</name>
    <dbReference type="NCBI Taxonomy" id="128206"/>
    <lineage>
        <taxon>Eukaryota</taxon>
        <taxon>Viridiplantae</taxon>
        <taxon>Streptophyta</taxon>
        <taxon>Embryophyta</taxon>
        <taxon>Bryophyta</taxon>
        <taxon>Sphagnophytina</taxon>
        <taxon>Sphagnopsida</taxon>
        <taxon>Sphagnales</taxon>
        <taxon>Sphagnaceae</taxon>
        <taxon>Sphagnum</taxon>
    </lineage>
</organism>
<dbReference type="PANTHER" id="PTHR12961">
    <property type="entry name" value="CONSERVED OLIGOMERIC GOLGI COMPLEX COMPONENT 2"/>
    <property type="match status" value="1"/>
</dbReference>
<dbReference type="PANTHER" id="PTHR12961:SF0">
    <property type="entry name" value="CONSERVED OLIGOMERIC GOLGI COMPLEX SUBUNIT 2"/>
    <property type="match status" value="1"/>
</dbReference>
<keyword evidence="5" id="KW-0653">Protein transport</keyword>
<reference evidence="12" key="1">
    <citation type="submission" date="2024-02" db="EMBL/GenBank/DDBJ databases">
        <authorList>
            <consortium name="ELIXIR-Norway"/>
            <consortium name="Elixir Norway"/>
        </authorList>
    </citation>
    <scope>NUCLEOTIDE SEQUENCE</scope>
</reference>
<proteinExistence type="inferred from homology"/>